<dbReference type="SUPFAM" id="SSF53335">
    <property type="entry name" value="S-adenosyl-L-methionine-dependent methyltransferases"/>
    <property type="match status" value="1"/>
</dbReference>
<dbReference type="InterPro" id="IPR052514">
    <property type="entry name" value="SAM-dependent_MTase"/>
</dbReference>
<dbReference type="AlphaFoldDB" id="X1J263"/>
<dbReference type="PANTHER" id="PTHR34203">
    <property type="entry name" value="METHYLTRANSFERASE, FKBM FAMILY PROTEIN"/>
    <property type="match status" value="1"/>
</dbReference>
<feature type="non-terminal residue" evidence="2">
    <location>
        <position position="156"/>
    </location>
</feature>
<protein>
    <recommendedName>
        <fullName evidence="1">Methyltransferase FkbM domain-containing protein</fullName>
    </recommendedName>
</protein>
<dbReference type="EMBL" id="BARU01036243">
    <property type="protein sequence ID" value="GAH88791.1"/>
    <property type="molecule type" value="Genomic_DNA"/>
</dbReference>
<dbReference type="Pfam" id="PF05050">
    <property type="entry name" value="Methyltransf_21"/>
    <property type="match status" value="1"/>
</dbReference>
<dbReference type="NCBIfam" id="TIGR01444">
    <property type="entry name" value="fkbM_fam"/>
    <property type="match status" value="1"/>
</dbReference>
<gene>
    <name evidence="2" type="ORF">S03H2_56624</name>
</gene>
<dbReference type="Gene3D" id="3.40.50.150">
    <property type="entry name" value="Vaccinia Virus protein VP39"/>
    <property type="match status" value="1"/>
</dbReference>
<dbReference type="InterPro" id="IPR029063">
    <property type="entry name" value="SAM-dependent_MTases_sf"/>
</dbReference>
<accession>X1J263</accession>
<dbReference type="PANTHER" id="PTHR34203:SF15">
    <property type="entry name" value="SLL1173 PROTEIN"/>
    <property type="match status" value="1"/>
</dbReference>
<name>X1J263_9ZZZZ</name>
<reference evidence="2" key="1">
    <citation type="journal article" date="2014" name="Front. Microbiol.">
        <title>High frequency of phylogenetically diverse reductive dehalogenase-homologous genes in deep subseafloor sedimentary metagenomes.</title>
        <authorList>
            <person name="Kawai M."/>
            <person name="Futagami T."/>
            <person name="Toyoda A."/>
            <person name="Takaki Y."/>
            <person name="Nishi S."/>
            <person name="Hori S."/>
            <person name="Arai W."/>
            <person name="Tsubouchi T."/>
            <person name="Morono Y."/>
            <person name="Uchiyama I."/>
            <person name="Ito T."/>
            <person name="Fujiyama A."/>
            <person name="Inagaki F."/>
            <person name="Takami H."/>
        </authorList>
    </citation>
    <scope>NUCLEOTIDE SEQUENCE</scope>
    <source>
        <strain evidence="2">Expedition CK06-06</strain>
    </source>
</reference>
<sequence>MPSNKVWLREDEVKGGHEHQWGRYYRLKLGDVFVEAGAYLCRYGRIASKRVGPEGRVILIEPSPPNIWWIKKVVKDMKLTNVTLLEKAVWNERTQIEFRIDGVPTGNRIVKTGYPQTAEIVKVEADTVDNILDDLGLDHVDLFAADVENAEIEMVQ</sequence>
<evidence type="ECO:0000313" key="2">
    <source>
        <dbReference type="EMBL" id="GAH88791.1"/>
    </source>
</evidence>
<organism evidence="2">
    <name type="scientific">marine sediment metagenome</name>
    <dbReference type="NCBI Taxonomy" id="412755"/>
    <lineage>
        <taxon>unclassified sequences</taxon>
        <taxon>metagenomes</taxon>
        <taxon>ecological metagenomes</taxon>
    </lineage>
</organism>
<evidence type="ECO:0000259" key="1">
    <source>
        <dbReference type="Pfam" id="PF05050"/>
    </source>
</evidence>
<dbReference type="InterPro" id="IPR006342">
    <property type="entry name" value="FkbM_mtfrase"/>
</dbReference>
<feature type="domain" description="Methyltransferase FkbM" evidence="1">
    <location>
        <begin position="47"/>
        <end position="154"/>
    </location>
</feature>
<comment type="caution">
    <text evidence="2">The sequence shown here is derived from an EMBL/GenBank/DDBJ whole genome shotgun (WGS) entry which is preliminary data.</text>
</comment>
<proteinExistence type="predicted"/>